<sequence length="419" mass="45409">MSWWAQQPEPSQVLEALHSTQGQLSLLSKRLSSLRDEHEALCECLAAHGAVPAERLTAWLHRRRFAQARRRHPLTCNETLESLTQAKELALSLAVRLGLDGVTTLSSASRALHSSLSALRPELAKLFPLQLFAIGGEACGDPLISVERFNVTANAWSPCTPLRTPRSGCAAVALSGHVYAVGGCGVDGEDLRSVERLNLWDAVWEEMPAMSTGRDELAAAGCSGCVYAMGGSHLVWPVRHVLDSTERFDPARGSWQALPRLSRERCAAAAVANRRRLYVLGGCDEDGVALCSAECFDPELGRWEPIPPMRWPRCNFAASASCGRIVVAGGYDDNTRDVDTVEQYDPSKSIGWETLASLPVPRWGVRAASREGAIFIVGGHVWDVEVGTTDGLHHASGTWVTYACMSEPRRSFGLAAVNG</sequence>
<dbReference type="Pfam" id="PF01344">
    <property type="entry name" value="Kelch_1"/>
    <property type="match status" value="3"/>
</dbReference>
<evidence type="ECO:0000256" key="1">
    <source>
        <dbReference type="ARBA" id="ARBA00022441"/>
    </source>
</evidence>
<name>A0AA36NL23_9DINO</name>
<dbReference type="InterPro" id="IPR015915">
    <property type="entry name" value="Kelch-typ_b-propeller"/>
</dbReference>
<dbReference type="PANTHER" id="PTHR45632">
    <property type="entry name" value="LD33804P"/>
    <property type="match status" value="1"/>
</dbReference>
<accession>A0AA36NL23</accession>
<dbReference type="PANTHER" id="PTHR45632:SF3">
    <property type="entry name" value="KELCH-LIKE PROTEIN 32"/>
    <property type="match status" value="1"/>
</dbReference>
<dbReference type="Proteomes" id="UP001178507">
    <property type="component" value="Unassembled WGS sequence"/>
</dbReference>
<reference evidence="3" key="1">
    <citation type="submission" date="2023-08" db="EMBL/GenBank/DDBJ databases">
        <authorList>
            <person name="Chen Y."/>
            <person name="Shah S."/>
            <person name="Dougan E. K."/>
            <person name="Thang M."/>
            <person name="Chan C."/>
        </authorList>
    </citation>
    <scope>NUCLEOTIDE SEQUENCE</scope>
</reference>
<evidence type="ECO:0000313" key="4">
    <source>
        <dbReference type="Proteomes" id="UP001178507"/>
    </source>
</evidence>
<dbReference type="AlphaFoldDB" id="A0AA36NL23"/>
<evidence type="ECO:0000313" key="3">
    <source>
        <dbReference type="EMBL" id="CAJ1406598.1"/>
    </source>
</evidence>
<keyword evidence="1" id="KW-0880">Kelch repeat</keyword>
<keyword evidence="4" id="KW-1185">Reference proteome</keyword>
<dbReference type="EMBL" id="CAUJNA010003638">
    <property type="protein sequence ID" value="CAJ1406598.1"/>
    <property type="molecule type" value="Genomic_DNA"/>
</dbReference>
<dbReference type="Gene3D" id="2.120.10.80">
    <property type="entry name" value="Kelch-type beta propeller"/>
    <property type="match status" value="2"/>
</dbReference>
<protein>
    <submittedName>
        <fullName evidence="3">Uncharacterized protein</fullName>
    </submittedName>
</protein>
<dbReference type="InterPro" id="IPR006652">
    <property type="entry name" value="Kelch_1"/>
</dbReference>
<comment type="caution">
    <text evidence="3">The sequence shown here is derived from an EMBL/GenBank/DDBJ whole genome shotgun (WGS) entry which is preliminary data.</text>
</comment>
<gene>
    <name evidence="3" type="ORF">EVOR1521_LOCUS28521</name>
</gene>
<organism evidence="3 4">
    <name type="scientific">Effrenium voratum</name>
    <dbReference type="NCBI Taxonomy" id="2562239"/>
    <lineage>
        <taxon>Eukaryota</taxon>
        <taxon>Sar</taxon>
        <taxon>Alveolata</taxon>
        <taxon>Dinophyceae</taxon>
        <taxon>Suessiales</taxon>
        <taxon>Symbiodiniaceae</taxon>
        <taxon>Effrenium</taxon>
    </lineage>
</organism>
<keyword evidence="2" id="KW-0677">Repeat</keyword>
<proteinExistence type="predicted"/>
<evidence type="ECO:0000256" key="2">
    <source>
        <dbReference type="ARBA" id="ARBA00022737"/>
    </source>
</evidence>
<dbReference type="SUPFAM" id="SSF117281">
    <property type="entry name" value="Kelch motif"/>
    <property type="match status" value="2"/>
</dbReference>
<dbReference type="SMART" id="SM00612">
    <property type="entry name" value="Kelch"/>
    <property type="match status" value="6"/>
</dbReference>